<dbReference type="Gene3D" id="1.10.287.470">
    <property type="entry name" value="Helix hairpin bin"/>
    <property type="match status" value="1"/>
</dbReference>
<protein>
    <submittedName>
        <fullName evidence="3">Probable membrane-fusion protein</fullName>
    </submittedName>
</protein>
<dbReference type="InterPro" id="IPR050465">
    <property type="entry name" value="UPF0194_transport"/>
</dbReference>
<evidence type="ECO:0000256" key="2">
    <source>
        <dbReference type="ARBA" id="ARBA00023054"/>
    </source>
</evidence>
<dbReference type="PANTHER" id="PTHR32347:SF23">
    <property type="entry name" value="BLL5650 PROTEIN"/>
    <property type="match status" value="1"/>
</dbReference>
<name>A0A375AGL6_9GAMM</name>
<dbReference type="PANTHER" id="PTHR32347">
    <property type="entry name" value="EFFLUX SYSTEM COMPONENT YKNX-RELATED"/>
    <property type="match status" value="1"/>
</dbReference>
<dbReference type="RefSeq" id="WP_051124124.1">
    <property type="nucleotide sequence ID" value="NZ_LT615367.1"/>
</dbReference>
<comment type="subcellular location">
    <subcellularLocation>
        <location evidence="1">Cell envelope</location>
    </subcellularLocation>
</comment>
<evidence type="ECO:0000313" key="3">
    <source>
        <dbReference type="EMBL" id="SLM64749.1"/>
    </source>
</evidence>
<proteinExistence type="predicted"/>
<evidence type="ECO:0000313" key="4">
    <source>
        <dbReference type="Proteomes" id="UP000294820"/>
    </source>
</evidence>
<dbReference type="EMBL" id="LT615367">
    <property type="protein sequence ID" value="SLM64749.1"/>
    <property type="molecule type" value="Genomic_DNA"/>
</dbReference>
<accession>A0A375AGL6</accession>
<sequence length="446" mass="48908">MTSSSPCSSATPAQASSERVFARFLDIEHQARAASNAEALGYCIVNDTQALFGFRHAALVINGRVRAVTGVTQPAPHAPFVAFIERACAQRNEAQLPTCGIVDAMTLDEHSRADWQALSAPEVLWSPLKDRQGRVFGGIWYAKEQPWQPAEQILAERLAQAFSHAWLALEPQRVWQRTRWRWKGALACLVLTGVLCIPVRQSVLAPSEVIPFNGQVIAAPLDGVIQSFAVRPNQTVHKGELLVRFDDTTLKAQADVAERALNVAEAEYRASAQRAFQDSDSKARLDFLAAQVAQKRAERDYATALLGRAEVRAARDGIAVFADDERWIGKPVRTGERLMELADPASVSLRIELDVGDAIHLPPQASVTLFLDSDPVIPHRATLVRSAYESELTPAGNLAYRLDARFDDVAPRIGLRGTAKLSGDDVPLAVYLFRRPLAVLRQSVGI</sequence>
<gene>
    <name evidence="3" type="ORF">DAQ1742_03971</name>
</gene>
<dbReference type="Gene3D" id="2.40.50.100">
    <property type="match status" value="1"/>
</dbReference>
<dbReference type="Proteomes" id="UP000294820">
    <property type="component" value="Chromosome 1"/>
</dbReference>
<dbReference type="GO" id="GO:0030313">
    <property type="term" value="C:cell envelope"/>
    <property type="evidence" value="ECO:0007669"/>
    <property type="project" value="UniProtKB-SubCell"/>
</dbReference>
<keyword evidence="2" id="KW-0175">Coiled coil</keyword>
<dbReference type="AlphaFoldDB" id="A0A375AGL6"/>
<organism evidence="3 4">
    <name type="scientific">Dickeya aquatica</name>
    <dbReference type="NCBI Taxonomy" id="1401087"/>
    <lineage>
        <taxon>Bacteria</taxon>
        <taxon>Pseudomonadati</taxon>
        <taxon>Pseudomonadota</taxon>
        <taxon>Gammaproteobacteria</taxon>
        <taxon>Enterobacterales</taxon>
        <taxon>Pectobacteriaceae</taxon>
        <taxon>Dickeya</taxon>
    </lineage>
</organism>
<dbReference type="SUPFAM" id="SSF111369">
    <property type="entry name" value="HlyD-like secretion proteins"/>
    <property type="match status" value="1"/>
</dbReference>
<dbReference type="KEGG" id="daq:DAQ1742_03971"/>
<reference evidence="3 4" key="1">
    <citation type="submission" date="2016-09" db="EMBL/GenBank/DDBJ databases">
        <authorList>
            <person name="Reverchon S."/>
            <person name="Nasser W."/>
            <person name="Leonard S."/>
            <person name="Brochier C."/>
            <person name="Duprey A."/>
        </authorList>
    </citation>
    <scope>NUCLEOTIDE SEQUENCE [LARGE SCALE GENOMIC DNA]</scope>
    <source>
        <strain evidence="3 4">174/2</strain>
    </source>
</reference>
<evidence type="ECO:0000256" key="1">
    <source>
        <dbReference type="ARBA" id="ARBA00004196"/>
    </source>
</evidence>
<keyword evidence="4" id="KW-1185">Reference proteome</keyword>